<name>A0A382BSD4_9ZZZZ</name>
<sequence>MVDIASNILKDIFSKKLTKAKEGIAKGLRDKSFKAIEDYKNSFKFELPNTDTPTTPETPKADT</sequence>
<organism evidence="1">
    <name type="scientific">marine metagenome</name>
    <dbReference type="NCBI Taxonomy" id="408172"/>
    <lineage>
        <taxon>unclassified sequences</taxon>
        <taxon>metagenomes</taxon>
        <taxon>ecological metagenomes</taxon>
    </lineage>
</organism>
<protein>
    <submittedName>
        <fullName evidence="1">Uncharacterized protein</fullName>
    </submittedName>
</protein>
<dbReference type="EMBL" id="UINC01030875">
    <property type="protein sequence ID" value="SVB15983.1"/>
    <property type="molecule type" value="Genomic_DNA"/>
</dbReference>
<proteinExistence type="predicted"/>
<reference evidence="1" key="1">
    <citation type="submission" date="2018-05" db="EMBL/GenBank/DDBJ databases">
        <authorList>
            <person name="Lanie J.A."/>
            <person name="Ng W.-L."/>
            <person name="Kazmierczak K.M."/>
            <person name="Andrzejewski T.M."/>
            <person name="Davidsen T.M."/>
            <person name="Wayne K.J."/>
            <person name="Tettelin H."/>
            <person name="Glass J.I."/>
            <person name="Rusch D."/>
            <person name="Podicherti R."/>
            <person name="Tsui H.-C.T."/>
            <person name="Winkler M.E."/>
        </authorList>
    </citation>
    <scope>NUCLEOTIDE SEQUENCE</scope>
</reference>
<accession>A0A382BSD4</accession>
<dbReference type="AlphaFoldDB" id="A0A382BSD4"/>
<evidence type="ECO:0000313" key="1">
    <source>
        <dbReference type="EMBL" id="SVB15983.1"/>
    </source>
</evidence>
<gene>
    <name evidence="1" type="ORF">METZ01_LOCUS168837</name>
</gene>